<proteinExistence type="predicted"/>
<keyword evidence="1" id="KW-1133">Transmembrane helix</keyword>
<name>A0A6C0KBV3_9ZZZZ</name>
<dbReference type="EMBL" id="MN740847">
    <property type="protein sequence ID" value="QHU14873.1"/>
    <property type="molecule type" value="Genomic_DNA"/>
</dbReference>
<accession>A0A6C0KBV3</accession>
<keyword evidence="1" id="KW-0472">Membrane</keyword>
<protein>
    <submittedName>
        <fullName evidence="2">Uncharacterized protein</fullName>
    </submittedName>
</protein>
<reference evidence="2" key="1">
    <citation type="journal article" date="2020" name="Nature">
        <title>Giant virus diversity and host interactions through global metagenomics.</title>
        <authorList>
            <person name="Schulz F."/>
            <person name="Roux S."/>
            <person name="Paez-Espino D."/>
            <person name="Jungbluth S."/>
            <person name="Walsh D.A."/>
            <person name="Denef V.J."/>
            <person name="McMahon K.D."/>
            <person name="Konstantinidis K.T."/>
            <person name="Eloe-Fadrosh E.A."/>
            <person name="Kyrpides N.C."/>
            <person name="Woyke T."/>
        </authorList>
    </citation>
    <scope>NUCLEOTIDE SEQUENCE</scope>
    <source>
        <strain evidence="2">GVMAG-S-1102244-55</strain>
    </source>
</reference>
<feature type="transmembrane region" description="Helical" evidence="1">
    <location>
        <begin position="118"/>
        <end position="143"/>
    </location>
</feature>
<evidence type="ECO:0000313" key="2">
    <source>
        <dbReference type="EMBL" id="QHU14873.1"/>
    </source>
</evidence>
<organism evidence="2">
    <name type="scientific">viral metagenome</name>
    <dbReference type="NCBI Taxonomy" id="1070528"/>
    <lineage>
        <taxon>unclassified sequences</taxon>
        <taxon>metagenomes</taxon>
        <taxon>organismal metagenomes</taxon>
    </lineage>
</organism>
<keyword evidence="1" id="KW-0812">Transmembrane</keyword>
<evidence type="ECO:0000256" key="1">
    <source>
        <dbReference type="SAM" id="Phobius"/>
    </source>
</evidence>
<dbReference type="AlphaFoldDB" id="A0A6C0KBV3"/>
<feature type="transmembrane region" description="Helical" evidence="1">
    <location>
        <begin position="164"/>
        <end position="184"/>
    </location>
</feature>
<sequence>MCYNNIPKMIMKTFILTTMLFASVSAGSFRQTKEIVDAPIKSWNCSIIDNVCKCPESCMKQKPGETYCVMKDCYKYDENLGVCAQDGFHYGGPLALQAIPFTGVFGSGYGNIGRWDMFGMYMGVTMGGCCFILVTLCLCLFVCPEGKGEEDTKETGLLIWSKCGYCLWGIAILVFYVIGIVQMATPGLVIDGDGCPLIF</sequence>